<keyword evidence="3" id="KW-0813">Transport</keyword>
<dbReference type="PANTHER" id="PTHR45657">
    <property type="entry name" value="CRAL-TRIO DOMAIN-CONTAINING PROTEIN YKL091C-RELATED"/>
    <property type="match status" value="1"/>
</dbReference>
<evidence type="ECO:0000256" key="4">
    <source>
        <dbReference type="ARBA" id="ARBA00023034"/>
    </source>
</evidence>
<dbReference type="PRINTS" id="PR00180">
    <property type="entry name" value="CRETINALDHBP"/>
</dbReference>
<evidence type="ECO:0000256" key="3">
    <source>
        <dbReference type="ARBA" id="ARBA00022927"/>
    </source>
</evidence>
<dbReference type="SUPFAM" id="SSF52087">
    <property type="entry name" value="CRAL/TRIO domain"/>
    <property type="match status" value="1"/>
</dbReference>
<comment type="similarity">
    <text evidence="6">Belongs to the SFH family.</text>
</comment>
<dbReference type="InterPro" id="IPR011074">
    <property type="entry name" value="CRAL/TRIO_N_dom"/>
</dbReference>
<dbReference type="InterPro" id="IPR051026">
    <property type="entry name" value="PI/PC_transfer"/>
</dbReference>
<feature type="domain" description="CRAL-TRIO" evidence="9">
    <location>
        <begin position="150"/>
        <end position="324"/>
    </location>
</feature>
<dbReference type="Proteomes" id="UP001642360">
    <property type="component" value="Unassembled WGS sequence"/>
</dbReference>
<dbReference type="FunFam" id="3.40.525.10:FF:000011">
    <property type="entry name" value="SEC14 cytosolic factor"/>
    <property type="match status" value="1"/>
</dbReference>
<dbReference type="InterPro" id="IPR036273">
    <property type="entry name" value="CRAL/TRIO_N_dom_sf"/>
</dbReference>
<keyword evidence="8" id="KW-0812">Transmembrane</keyword>
<keyword evidence="4" id="KW-0333">Golgi apparatus</keyword>
<evidence type="ECO:0000256" key="2">
    <source>
        <dbReference type="ARBA" id="ARBA00004395"/>
    </source>
</evidence>
<evidence type="ECO:0000313" key="10">
    <source>
        <dbReference type="EMBL" id="CAK9178493.1"/>
    </source>
</evidence>
<gene>
    <name evidence="10" type="ORF">ILEXP_LOCUS48407</name>
</gene>
<evidence type="ECO:0000256" key="8">
    <source>
        <dbReference type="SAM" id="Phobius"/>
    </source>
</evidence>
<evidence type="ECO:0000256" key="6">
    <source>
        <dbReference type="ARBA" id="ARBA00038020"/>
    </source>
</evidence>
<dbReference type="Pfam" id="PF00650">
    <property type="entry name" value="CRAL_TRIO"/>
    <property type="match status" value="1"/>
</dbReference>
<dbReference type="InterPro" id="IPR036865">
    <property type="entry name" value="CRAL-TRIO_dom_sf"/>
</dbReference>
<dbReference type="GO" id="GO:0000139">
    <property type="term" value="C:Golgi membrane"/>
    <property type="evidence" value="ECO:0007669"/>
    <property type="project" value="UniProtKB-SubCell"/>
</dbReference>
<evidence type="ECO:0000313" key="11">
    <source>
        <dbReference type="Proteomes" id="UP001642360"/>
    </source>
</evidence>
<accession>A0ABC8U9P2</accession>
<organism evidence="10 11">
    <name type="scientific">Ilex paraguariensis</name>
    <name type="common">yerba mate</name>
    <dbReference type="NCBI Taxonomy" id="185542"/>
    <lineage>
        <taxon>Eukaryota</taxon>
        <taxon>Viridiplantae</taxon>
        <taxon>Streptophyta</taxon>
        <taxon>Embryophyta</taxon>
        <taxon>Tracheophyta</taxon>
        <taxon>Spermatophyta</taxon>
        <taxon>Magnoliopsida</taxon>
        <taxon>eudicotyledons</taxon>
        <taxon>Gunneridae</taxon>
        <taxon>Pentapetalae</taxon>
        <taxon>asterids</taxon>
        <taxon>campanulids</taxon>
        <taxon>Aquifoliales</taxon>
        <taxon>Aquifoliaceae</taxon>
        <taxon>Ilex</taxon>
    </lineage>
</organism>
<evidence type="ECO:0000259" key="9">
    <source>
        <dbReference type="PROSITE" id="PS50191"/>
    </source>
</evidence>
<evidence type="ECO:0000256" key="7">
    <source>
        <dbReference type="SAM" id="Coils"/>
    </source>
</evidence>
<dbReference type="SMART" id="SM01100">
    <property type="entry name" value="CRAL_TRIO_N"/>
    <property type="match status" value="1"/>
</dbReference>
<dbReference type="Gene3D" id="3.40.525.10">
    <property type="entry name" value="CRAL-TRIO lipid binding domain"/>
    <property type="match status" value="1"/>
</dbReference>
<dbReference type="EMBL" id="CAUOFW020007279">
    <property type="protein sequence ID" value="CAK9178493.1"/>
    <property type="molecule type" value="Genomic_DNA"/>
</dbReference>
<name>A0ABC8U9P2_9AQUA</name>
<feature type="transmembrane region" description="Helical" evidence="8">
    <location>
        <begin position="478"/>
        <end position="499"/>
    </location>
</feature>
<proteinExistence type="inferred from homology"/>
<dbReference type="PANTHER" id="PTHR45657:SF41">
    <property type="entry name" value="SEC14P-LIKE PHOSPHATIDYLINOSITOL TRANSFER FAMILY PROTEIN"/>
    <property type="match status" value="1"/>
</dbReference>
<dbReference type="GO" id="GO:0015031">
    <property type="term" value="P:protein transport"/>
    <property type="evidence" value="ECO:0007669"/>
    <property type="project" value="UniProtKB-KW"/>
</dbReference>
<feature type="coiled-coil region" evidence="7">
    <location>
        <begin position="574"/>
        <end position="601"/>
    </location>
</feature>
<keyword evidence="8" id="KW-1133">Transmembrane helix</keyword>
<dbReference type="GO" id="GO:0005886">
    <property type="term" value="C:plasma membrane"/>
    <property type="evidence" value="ECO:0007669"/>
    <property type="project" value="UniProtKB-SubCell"/>
</dbReference>
<dbReference type="SUPFAM" id="SSF46938">
    <property type="entry name" value="CRAL/TRIO N-terminal domain"/>
    <property type="match status" value="1"/>
</dbReference>
<keyword evidence="11" id="KW-1185">Reference proteome</keyword>
<evidence type="ECO:0000256" key="1">
    <source>
        <dbReference type="ARBA" id="ARBA00004202"/>
    </source>
</evidence>
<dbReference type="Pfam" id="PF03765">
    <property type="entry name" value="CRAL_TRIO_N"/>
    <property type="match status" value="1"/>
</dbReference>
<sequence length="723" mass="81929">MSGTLDRLARPCFEGSCGSNESKEWKLDSGIAEDGRKTKIGTLKKKAINASSKFGHTLNKKSRRKSDSQVSVPIEDVRDAKELKIVDAFRQALVKDDLLPTRHDDYHMMLRFLKARNFDIEKSKHMWADMLQWRKDTGADTIMQDFEFNEVDEVLQYYPQGYHSTDKQGMPIYIERLGEVDMNKLMQVTTQDRFVKYHVQEFERTLTIKFPACSIAAKRHLDSSTTILDVQGVSLKNLTKTAREVIMTLQKIDNDNYPETLGRMFIINAGSGFRLLWNVVKTFLDHKTTSKIHVLGDKYHSKLLEIIDASELPEFLGGSCICADEGGCLRSNKGPWKDQNILKMLFNSKAQWSGQTVTISTSDEAQEREIADTEPSIPVIKCSDTSTAASGSEAEEITSPISTKSYSDPRFAPVREEVIGMENKAGGFSEWEEYMPMGDKALDAGWKEQVSHQKPNATKGAFFLSSARMWTEGIHAHLWAQFVAFFIALFTLISLGYLWTKKLVDLVSVTASKLSGLAVKLVIKEEFYPHSPTPGFTEADFHSSVLQKLGELEGKVDILQEKSFKMPNEKEELLNAAICRMEALEAELIATKKALHEALVRQEEVLAYIDEQEVSKFREDPVAVGACKPFNYTIVGITPGKIRKAKKHSCVLLCKKKTYKEQRSLDPKKVCLGSSFIEHYRMKRNLYHLGFLKEVREENRCLFRINPVIFNAKARDRGTEMTG</sequence>
<keyword evidence="8" id="KW-0472">Membrane</keyword>
<evidence type="ECO:0000256" key="5">
    <source>
        <dbReference type="ARBA" id="ARBA00023054"/>
    </source>
</evidence>
<dbReference type="Gene3D" id="1.10.8.20">
    <property type="entry name" value="N-terminal domain of phosphatidylinositol transfer protein sec14p"/>
    <property type="match status" value="1"/>
</dbReference>
<dbReference type="CDD" id="cd00170">
    <property type="entry name" value="SEC14"/>
    <property type="match status" value="1"/>
</dbReference>
<dbReference type="InterPro" id="IPR001251">
    <property type="entry name" value="CRAL-TRIO_dom"/>
</dbReference>
<comment type="subcellular location">
    <subcellularLocation>
        <location evidence="1">Cell membrane</location>
        <topology evidence="1">Peripheral membrane protein</topology>
    </subcellularLocation>
    <subcellularLocation>
        <location evidence="2">Golgi apparatus membrane</location>
        <topology evidence="2">Peripheral membrane protein</topology>
    </subcellularLocation>
</comment>
<comment type="caution">
    <text evidence="10">The sequence shown here is derived from an EMBL/GenBank/DDBJ whole genome shotgun (WGS) entry which is preliminary data.</text>
</comment>
<protein>
    <recommendedName>
        <fullName evidence="9">CRAL-TRIO domain-containing protein</fullName>
    </recommendedName>
</protein>
<reference evidence="10 11" key="1">
    <citation type="submission" date="2024-02" db="EMBL/GenBank/DDBJ databases">
        <authorList>
            <person name="Vignale AGUSTIN F."/>
            <person name="Sosa J E."/>
            <person name="Modenutti C."/>
        </authorList>
    </citation>
    <scope>NUCLEOTIDE SEQUENCE [LARGE SCALE GENOMIC DNA]</scope>
</reference>
<keyword evidence="5 7" id="KW-0175">Coiled coil</keyword>
<dbReference type="AlphaFoldDB" id="A0ABC8U9P2"/>
<dbReference type="SMART" id="SM00516">
    <property type="entry name" value="SEC14"/>
    <property type="match status" value="1"/>
</dbReference>
<keyword evidence="3" id="KW-0653">Protein transport</keyword>
<dbReference type="PROSITE" id="PS50191">
    <property type="entry name" value="CRAL_TRIO"/>
    <property type="match status" value="1"/>
</dbReference>